<feature type="domain" description="Tyr recombinase" evidence="4">
    <location>
        <begin position="162"/>
        <end position="326"/>
    </location>
</feature>
<feature type="region of interest" description="Disordered" evidence="3">
    <location>
        <begin position="327"/>
        <end position="354"/>
    </location>
</feature>
<protein>
    <submittedName>
        <fullName evidence="6">Tyrosine recombinase XerC</fullName>
    </submittedName>
</protein>
<dbReference type="EMBL" id="VSSQ01001035">
    <property type="protein sequence ID" value="MPM04387.1"/>
    <property type="molecule type" value="Genomic_DNA"/>
</dbReference>
<dbReference type="InterPro" id="IPR002104">
    <property type="entry name" value="Integrase_catalytic"/>
</dbReference>
<dbReference type="GO" id="GO:0006310">
    <property type="term" value="P:DNA recombination"/>
    <property type="evidence" value="ECO:0007669"/>
    <property type="project" value="UniProtKB-KW"/>
</dbReference>
<reference evidence="6" key="1">
    <citation type="submission" date="2019-08" db="EMBL/GenBank/DDBJ databases">
        <authorList>
            <person name="Kucharzyk K."/>
            <person name="Murdoch R.W."/>
            <person name="Higgins S."/>
            <person name="Loffler F."/>
        </authorList>
    </citation>
    <scope>NUCLEOTIDE SEQUENCE</scope>
</reference>
<dbReference type="Gene3D" id="1.10.150.130">
    <property type="match status" value="1"/>
</dbReference>
<dbReference type="InterPro" id="IPR010998">
    <property type="entry name" value="Integrase_recombinase_N"/>
</dbReference>
<evidence type="ECO:0000256" key="1">
    <source>
        <dbReference type="ARBA" id="ARBA00023125"/>
    </source>
</evidence>
<dbReference type="GO" id="GO:0015074">
    <property type="term" value="P:DNA integration"/>
    <property type="evidence" value="ECO:0007669"/>
    <property type="project" value="InterPro"/>
</dbReference>
<feature type="domain" description="Core-binding (CB)" evidence="5">
    <location>
        <begin position="59"/>
        <end position="139"/>
    </location>
</feature>
<dbReference type="Pfam" id="PF00589">
    <property type="entry name" value="Phage_integrase"/>
    <property type="match status" value="1"/>
</dbReference>
<dbReference type="CDD" id="cd00796">
    <property type="entry name" value="INT_Rci_Hp1_C"/>
    <property type="match status" value="1"/>
</dbReference>
<organism evidence="6">
    <name type="scientific">bioreactor metagenome</name>
    <dbReference type="NCBI Taxonomy" id="1076179"/>
    <lineage>
        <taxon>unclassified sequences</taxon>
        <taxon>metagenomes</taxon>
        <taxon>ecological metagenomes</taxon>
    </lineage>
</organism>
<keyword evidence="1" id="KW-0238">DNA-binding</keyword>
<dbReference type="AlphaFoldDB" id="A0A644WLC7"/>
<name>A0A644WLC7_9ZZZZ</name>
<dbReference type="InterPro" id="IPR013762">
    <property type="entry name" value="Integrase-like_cat_sf"/>
</dbReference>
<sequence length="354" mass="40479">MAYFRKRGDKQWEARIRRKGYPNCAKTFDTKTEAEAWAREIESEMFRGVFVPRKDAERTTLNELLQRYLDDHVPTLADPKREGNRILALQQRSLALRIVATIRGQDIANFIRERQAEGVGSNTIRLDLAALSRIFNLARSDWGMESLSNPVERVSKPKVPKGRTRRLEPGELELLLDVAPPAFKLVIRFAVESAMRREEIASIREKHVNLEKKCVYLPKTKNSDERTVPLSPEAILVLNEALSLNQGVRVFGMSADAITQAMEQARNLAGIEGLHFHDLRHEATSRLFEDTDLDIMEIRAITGHRSLQMLARYSHLRTHRLAERLAGAKRGMPVSLEAKNEDTTQKRGRPRKRS</sequence>
<dbReference type="InterPro" id="IPR044068">
    <property type="entry name" value="CB"/>
</dbReference>
<evidence type="ECO:0000259" key="4">
    <source>
        <dbReference type="PROSITE" id="PS51898"/>
    </source>
</evidence>
<dbReference type="PROSITE" id="PS51900">
    <property type="entry name" value="CB"/>
    <property type="match status" value="1"/>
</dbReference>
<dbReference type="SUPFAM" id="SSF56349">
    <property type="entry name" value="DNA breaking-rejoining enzymes"/>
    <property type="match status" value="1"/>
</dbReference>
<accession>A0A644WLC7</accession>
<dbReference type="PANTHER" id="PTHR30349">
    <property type="entry name" value="PHAGE INTEGRASE-RELATED"/>
    <property type="match status" value="1"/>
</dbReference>
<dbReference type="InterPro" id="IPR011010">
    <property type="entry name" value="DNA_brk_join_enz"/>
</dbReference>
<dbReference type="GO" id="GO:0003677">
    <property type="term" value="F:DNA binding"/>
    <property type="evidence" value="ECO:0007669"/>
    <property type="project" value="UniProtKB-KW"/>
</dbReference>
<comment type="caution">
    <text evidence="6">The sequence shown here is derived from an EMBL/GenBank/DDBJ whole genome shotgun (WGS) entry which is preliminary data.</text>
</comment>
<evidence type="ECO:0000313" key="6">
    <source>
        <dbReference type="EMBL" id="MPM04387.1"/>
    </source>
</evidence>
<gene>
    <name evidence="6" type="primary">xerC_63</name>
    <name evidence="6" type="ORF">SDC9_50664</name>
</gene>
<dbReference type="PROSITE" id="PS51898">
    <property type="entry name" value="TYR_RECOMBINASE"/>
    <property type="match status" value="1"/>
</dbReference>
<dbReference type="Gene3D" id="1.10.443.10">
    <property type="entry name" value="Intergrase catalytic core"/>
    <property type="match status" value="1"/>
</dbReference>
<evidence type="ECO:0000256" key="2">
    <source>
        <dbReference type="ARBA" id="ARBA00023172"/>
    </source>
</evidence>
<keyword evidence="2" id="KW-0233">DNA recombination</keyword>
<evidence type="ECO:0000259" key="5">
    <source>
        <dbReference type="PROSITE" id="PS51900"/>
    </source>
</evidence>
<dbReference type="PANTHER" id="PTHR30349:SF94">
    <property type="entry name" value="INTEGRASE_RECOMBINASE HI_1414-RELATED"/>
    <property type="match status" value="1"/>
</dbReference>
<evidence type="ECO:0000256" key="3">
    <source>
        <dbReference type="SAM" id="MobiDB-lite"/>
    </source>
</evidence>
<dbReference type="InterPro" id="IPR050090">
    <property type="entry name" value="Tyrosine_recombinase_XerCD"/>
</dbReference>
<proteinExistence type="predicted"/>